<organism evidence="3">
    <name type="scientific">Melampsora larici-populina (strain 98AG31 / pathotype 3-4-7)</name>
    <name type="common">Poplar leaf rust fungus</name>
    <dbReference type="NCBI Taxonomy" id="747676"/>
    <lineage>
        <taxon>Eukaryota</taxon>
        <taxon>Fungi</taxon>
        <taxon>Dikarya</taxon>
        <taxon>Basidiomycota</taxon>
        <taxon>Pucciniomycotina</taxon>
        <taxon>Pucciniomycetes</taxon>
        <taxon>Pucciniales</taxon>
        <taxon>Melampsoraceae</taxon>
        <taxon>Melampsora</taxon>
    </lineage>
</organism>
<feature type="compositionally biased region" description="Polar residues" evidence="1">
    <location>
        <begin position="95"/>
        <end position="106"/>
    </location>
</feature>
<dbReference type="RefSeq" id="XP_007407786.1">
    <property type="nucleotide sequence ID" value="XM_007407724.1"/>
</dbReference>
<proteinExistence type="predicted"/>
<feature type="compositionally biased region" description="Polar residues" evidence="1">
    <location>
        <begin position="1"/>
        <end position="18"/>
    </location>
</feature>
<feature type="region of interest" description="Disordered" evidence="1">
    <location>
        <begin position="1"/>
        <end position="56"/>
    </location>
</feature>
<dbReference type="HOGENOM" id="CLU_637903_0_0_1"/>
<dbReference type="OrthoDB" id="10541575at2759"/>
<protein>
    <submittedName>
        <fullName evidence="2">Uncharacterized protein</fullName>
    </submittedName>
</protein>
<dbReference type="KEGG" id="mlr:MELLADRAFT_104666"/>
<sequence>MSQANWSPTTGLNLSKSLPKQAPTAGPRAMHPSPPSWSTIPEGGQTRVEARPLPNPVMFGSLQAEHVRPLTPLLGRPNQRGQQPSGVSPRGQGGHSVQRNQLSLPSQVPPTPAENVRPVAITPGQLPTGGVWAPNAVTPDGRVSYSHDLGHPPWGSQADYHSMQDWRFRRVISDDRLAVTFNGVCNAARQLNGLDHRSDPLPWCRDGANPAREAHASARFNVHVCKQATSDLSAGEDECLRHLLVDSDEDEKTPGSSVERLLLARKGAEPTSSGSSNTPTTPTPASGSTSASTAQSLVRKDDGLDELEEDVDHPPLRHFRLKAGKRSANRPSMGSTHRSSGPRHQDPPVLSTAVIVTPAPRRHPFPRLTSPGSNASSGDNIPASKQVHTPALTSTALISPINTAKTTAVPPDLAPEDTSPTNPITWQWDL</sequence>
<reference evidence="3" key="1">
    <citation type="journal article" date="2011" name="Proc. Natl. Acad. Sci. U.S.A.">
        <title>Obligate biotrophy features unraveled by the genomic analysis of rust fungi.</title>
        <authorList>
            <person name="Duplessis S."/>
            <person name="Cuomo C.A."/>
            <person name="Lin Y.-C."/>
            <person name="Aerts A."/>
            <person name="Tisserant E."/>
            <person name="Veneault-Fourrey C."/>
            <person name="Joly D.L."/>
            <person name="Hacquard S."/>
            <person name="Amselem J."/>
            <person name="Cantarel B.L."/>
            <person name="Chiu R."/>
            <person name="Coutinho P.M."/>
            <person name="Feau N."/>
            <person name="Field M."/>
            <person name="Frey P."/>
            <person name="Gelhaye E."/>
            <person name="Goldberg J."/>
            <person name="Grabherr M.G."/>
            <person name="Kodira C.D."/>
            <person name="Kohler A."/>
            <person name="Kuees U."/>
            <person name="Lindquist E.A."/>
            <person name="Lucas S.M."/>
            <person name="Mago R."/>
            <person name="Mauceli E."/>
            <person name="Morin E."/>
            <person name="Murat C."/>
            <person name="Pangilinan J.L."/>
            <person name="Park R."/>
            <person name="Pearson M."/>
            <person name="Quesneville H."/>
            <person name="Rouhier N."/>
            <person name="Sakthikumar S."/>
            <person name="Salamov A.A."/>
            <person name="Schmutz J."/>
            <person name="Selles B."/>
            <person name="Shapiro H."/>
            <person name="Tanguay P."/>
            <person name="Tuskan G.A."/>
            <person name="Henrissat B."/>
            <person name="Van de Peer Y."/>
            <person name="Rouze P."/>
            <person name="Ellis J.G."/>
            <person name="Dodds P.N."/>
            <person name="Schein J.E."/>
            <person name="Zhong S."/>
            <person name="Hamelin R.C."/>
            <person name="Grigoriev I.V."/>
            <person name="Szabo L.J."/>
            <person name="Martin F."/>
        </authorList>
    </citation>
    <scope>NUCLEOTIDE SEQUENCE [LARGE SCALE GENOMIC DNA]</scope>
    <source>
        <strain evidence="3">98AG31 / pathotype 3-4-7</strain>
    </source>
</reference>
<feature type="region of interest" description="Disordered" evidence="1">
    <location>
        <begin position="72"/>
        <end position="112"/>
    </location>
</feature>
<feature type="compositionally biased region" description="Polar residues" evidence="1">
    <location>
        <begin position="329"/>
        <end position="339"/>
    </location>
</feature>
<keyword evidence="3" id="KW-1185">Reference proteome</keyword>
<dbReference type="VEuPathDB" id="FungiDB:MELLADRAFT_104666"/>
<evidence type="ECO:0000313" key="2">
    <source>
        <dbReference type="EMBL" id="EGG08812.1"/>
    </source>
</evidence>
<evidence type="ECO:0000313" key="3">
    <source>
        <dbReference type="Proteomes" id="UP000001072"/>
    </source>
</evidence>
<feature type="region of interest" description="Disordered" evidence="1">
    <location>
        <begin position="407"/>
        <end position="430"/>
    </location>
</feature>
<dbReference type="Proteomes" id="UP000001072">
    <property type="component" value="Unassembled WGS sequence"/>
</dbReference>
<feature type="compositionally biased region" description="Low complexity" evidence="1">
    <location>
        <begin position="270"/>
        <end position="294"/>
    </location>
</feature>
<dbReference type="AlphaFoldDB" id="F4RFI0"/>
<dbReference type="EMBL" id="GL883099">
    <property type="protein sequence ID" value="EGG08812.1"/>
    <property type="molecule type" value="Genomic_DNA"/>
</dbReference>
<dbReference type="InParanoid" id="F4RFI0"/>
<dbReference type="GeneID" id="18922362"/>
<feature type="compositionally biased region" description="Basic residues" evidence="1">
    <location>
        <begin position="316"/>
        <end position="328"/>
    </location>
</feature>
<feature type="region of interest" description="Disordered" evidence="1">
    <location>
        <begin position="266"/>
        <end position="348"/>
    </location>
</feature>
<gene>
    <name evidence="2" type="ORF">MELLADRAFT_104666</name>
</gene>
<name>F4RFI0_MELLP</name>
<evidence type="ECO:0000256" key="1">
    <source>
        <dbReference type="SAM" id="MobiDB-lite"/>
    </source>
</evidence>
<accession>F4RFI0</accession>
<feature type="compositionally biased region" description="Polar residues" evidence="1">
    <location>
        <begin position="418"/>
        <end position="430"/>
    </location>
</feature>